<dbReference type="OrthoDB" id="2751906at2759"/>
<evidence type="ECO:0008006" key="3">
    <source>
        <dbReference type="Google" id="ProtNLM"/>
    </source>
</evidence>
<organism evidence="1 2">
    <name type="scientific">Postia placenta MAD-698-R-SB12</name>
    <dbReference type="NCBI Taxonomy" id="670580"/>
    <lineage>
        <taxon>Eukaryota</taxon>
        <taxon>Fungi</taxon>
        <taxon>Dikarya</taxon>
        <taxon>Basidiomycota</taxon>
        <taxon>Agaricomycotina</taxon>
        <taxon>Agaricomycetes</taxon>
        <taxon>Polyporales</taxon>
        <taxon>Adustoporiaceae</taxon>
        <taxon>Rhodonia</taxon>
    </lineage>
</organism>
<dbReference type="STRING" id="670580.A0A1X6NE55"/>
<evidence type="ECO:0000313" key="2">
    <source>
        <dbReference type="Proteomes" id="UP000194127"/>
    </source>
</evidence>
<dbReference type="GeneID" id="36323014"/>
<sequence>MSETPASLDVVLGGATVLRLDSLDGDKPNLRVEISLETTGDASRDAFMSKFQDWFAGKSGGASGQGNATGIFTPVYRGMLEETAPSGTQHGSAEVAIKCARGVNAVHKLRYEAGLYQKELAPLQGTVVPRYHGFFAREIDDVQFGCLLLEWCAGGADWPLDRKAMRTAQLHDGDGGISSAQSGGRSR</sequence>
<name>A0A1X6NE55_9APHY</name>
<keyword evidence="2" id="KW-1185">Reference proteome</keyword>
<dbReference type="AlphaFoldDB" id="A0A1X6NE55"/>
<dbReference type="RefSeq" id="XP_024343705.1">
    <property type="nucleotide sequence ID" value="XM_024478064.1"/>
</dbReference>
<reference evidence="1 2" key="1">
    <citation type="submission" date="2017-04" db="EMBL/GenBank/DDBJ databases">
        <title>Genome Sequence of the Model Brown-Rot Fungus Postia placenta SB12.</title>
        <authorList>
            <consortium name="DOE Joint Genome Institute"/>
            <person name="Gaskell J."/>
            <person name="Kersten P."/>
            <person name="Larrondo L.F."/>
            <person name="Canessa P."/>
            <person name="Martinez D."/>
            <person name="Hibbett D."/>
            <person name="Schmoll M."/>
            <person name="Kubicek C.P."/>
            <person name="Martinez A.T."/>
            <person name="Yadav J."/>
            <person name="Master E."/>
            <person name="Magnuson J.K."/>
            <person name="James T."/>
            <person name="Yaver D."/>
            <person name="Berka R."/>
            <person name="Labutti K."/>
            <person name="Lipzen A."/>
            <person name="Aerts A."/>
            <person name="Barry K."/>
            <person name="Henrissat B."/>
            <person name="Blanchette R."/>
            <person name="Grigoriev I."/>
            <person name="Cullen D."/>
        </authorList>
    </citation>
    <scope>NUCLEOTIDE SEQUENCE [LARGE SCALE GENOMIC DNA]</scope>
    <source>
        <strain evidence="1 2">MAD-698-R-SB12</strain>
    </source>
</reference>
<dbReference type="EMBL" id="KZ110591">
    <property type="protein sequence ID" value="OSX66911.1"/>
    <property type="molecule type" value="Genomic_DNA"/>
</dbReference>
<dbReference type="Proteomes" id="UP000194127">
    <property type="component" value="Unassembled WGS sequence"/>
</dbReference>
<proteinExistence type="predicted"/>
<protein>
    <recommendedName>
        <fullName evidence="3">Protein kinase domain-containing protein</fullName>
    </recommendedName>
</protein>
<evidence type="ECO:0000313" key="1">
    <source>
        <dbReference type="EMBL" id="OSX66911.1"/>
    </source>
</evidence>
<gene>
    <name evidence="1" type="ORF">POSPLADRAFT_1042213</name>
</gene>
<accession>A0A1X6NE55</accession>